<dbReference type="EMBL" id="KV918781">
    <property type="protein sequence ID" value="OSX80079.1"/>
    <property type="molecule type" value="Genomic_DNA"/>
</dbReference>
<feature type="compositionally biased region" description="Low complexity" evidence="1">
    <location>
        <begin position="134"/>
        <end position="148"/>
    </location>
</feature>
<evidence type="ECO:0000256" key="1">
    <source>
        <dbReference type="SAM" id="MobiDB-lite"/>
    </source>
</evidence>
<proteinExistence type="predicted"/>
<dbReference type="AlphaFoldDB" id="A0A1X6PGT4"/>
<evidence type="ECO:0000313" key="3">
    <source>
        <dbReference type="Proteomes" id="UP000218209"/>
    </source>
</evidence>
<gene>
    <name evidence="2" type="ORF">BU14_0060s0044</name>
</gene>
<feature type="region of interest" description="Disordered" evidence="1">
    <location>
        <begin position="119"/>
        <end position="171"/>
    </location>
</feature>
<keyword evidence="3" id="KW-1185">Reference proteome</keyword>
<feature type="compositionally biased region" description="Polar residues" evidence="1">
    <location>
        <begin position="1"/>
        <end position="12"/>
    </location>
</feature>
<organism evidence="2 3">
    <name type="scientific">Porphyra umbilicalis</name>
    <name type="common">Purple laver</name>
    <name type="synonym">Red alga</name>
    <dbReference type="NCBI Taxonomy" id="2786"/>
    <lineage>
        <taxon>Eukaryota</taxon>
        <taxon>Rhodophyta</taxon>
        <taxon>Bangiophyceae</taxon>
        <taxon>Bangiales</taxon>
        <taxon>Bangiaceae</taxon>
        <taxon>Porphyra</taxon>
    </lineage>
</organism>
<dbReference type="Proteomes" id="UP000218209">
    <property type="component" value="Unassembled WGS sequence"/>
</dbReference>
<protein>
    <submittedName>
        <fullName evidence="2">Uncharacterized protein</fullName>
    </submittedName>
</protein>
<feature type="region of interest" description="Disordered" evidence="1">
    <location>
        <begin position="1"/>
        <end position="27"/>
    </location>
</feature>
<feature type="compositionally biased region" description="Gly residues" evidence="1">
    <location>
        <begin position="149"/>
        <end position="162"/>
    </location>
</feature>
<reference evidence="2 3" key="1">
    <citation type="submission" date="2017-03" db="EMBL/GenBank/DDBJ databases">
        <title>WGS assembly of Porphyra umbilicalis.</title>
        <authorList>
            <person name="Brawley S.H."/>
            <person name="Blouin N.A."/>
            <person name="Ficko-Blean E."/>
            <person name="Wheeler G.L."/>
            <person name="Lohr M."/>
            <person name="Goodson H.V."/>
            <person name="Jenkins J.W."/>
            <person name="Blaby-Haas C.E."/>
            <person name="Helliwell K.E."/>
            <person name="Chan C."/>
            <person name="Marriage T."/>
            <person name="Bhattacharya D."/>
            <person name="Klein A.S."/>
            <person name="Badis Y."/>
            <person name="Brodie J."/>
            <person name="Cao Y."/>
            <person name="Collen J."/>
            <person name="Dittami S.M."/>
            <person name="Gachon C.M."/>
            <person name="Green B.R."/>
            <person name="Karpowicz S."/>
            <person name="Kim J.W."/>
            <person name="Kudahl U."/>
            <person name="Lin S."/>
            <person name="Michel G."/>
            <person name="Mittag M."/>
            <person name="Olson B.J."/>
            <person name="Pangilinan J."/>
            <person name="Peng Y."/>
            <person name="Qiu H."/>
            <person name="Shu S."/>
            <person name="Singer J.T."/>
            <person name="Smith A.G."/>
            <person name="Sprecher B.N."/>
            <person name="Wagner V."/>
            <person name="Wang W."/>
            <person name="Wang Z.-Y."/>
            <person name="Yan J."/>
            <person name="Yarish C."/>
            <person name="Zoeuner-Riek S."/>
            <person name="Zhuang Y."/>
            <person name="Zou Y."/>
            <person name="Lindquist E.A."/>
            <person name="Grimwood J."/>
            <person name="Barry K."/>
            <person name="Rokhsar D.S."/>
            <person name="Schmutz J."/>
            <person name="Stiller J.W."/>
            <person name="Grossman A.R."/>
            <person name="Prochnik S.E."/>
        </authorList>
    </citation>
    <scope>NUCLEOTIDE SEQUENCE [LARGE SCALE GENOMIC DNA]</scope>
    <source>
        <strain evidence="2">4086291</strain>
    </source>
</reference>
<sequence length="328" mass="31651">MASAAFTPSLSRAVTKRPPLATPPSCHCPPPEVSAAAPTGRRALLTAATRAAVAAAAAIHVCPSPDGQTAAGLGLRRAAAAALPASPANGADVDSAAAAAAAAAARVAADCRPYLDALGASTPRGGRPPLAFRGASPPAATTTTTTTPAGGGAPAAGDGGLPPGMRRVHPAPDLLDEATYGAAGAAFFGRLDRALTAAGARVTPSVGHILTGDAAAAAAWGTPVTVWPVGPVGYVWWAGPGGVDVYAAGDEAFGERPGGGVAPSEAAVTAAFAADVAAAKGPPVVGERLADALAAGREVLFAADGGWWEVPPDVGAAVARQLWGEGGG</sequence>
<name>A0A1X6PGT4_PORUM</name>
<accession>A0A1X6PGT4</accession>
<evidence type="ECO:0000313" key="2">
    <source>
        <dbReference type="EMBL" id="OSX80079.1"/>
    </source>
</evidence>